<evidence type="ECO:0000256" key="4">
    <source>
        <dbReference type="ARBA" id="ARBA00022989"/>
    </source>
</evidence>
<dbReference type="GO" id="GO:0000159">
    <property type="term" value="C:protein phosphatase type 2A complex"/>
    <property type="evidence" value="ECO:0007669"/>
    <property type="project" value="InterPro"/>
</dbReference>
<keyword evidence="4" id="KW-1133">Transmembrane helix</keyword>
<feature type="compositionally biased region" description="Polar residues" evidence="6">
    <location>
        <begin position="538"/>
        <end position="548"/>
    </location>
</feature>
<reference evidence="7" key="1">
    <citation type="submission" date="2021-06" db="EMBL/GenBank/DDBJ databases">
        <title>Candida auris outbreak in lebanese hospital.</title>
        <authorList>
            <person name="Finianos M."/>
        </authorList>
    </citation>
    <scope>NUCLEOTIDE SEQUENCE</scope>
    <source>
        <strain evidence="7">CA7LBN</strain>
    </source>
</reference>
<accession>A0A8F3AGD9</accession>
<feature type="compositionally biased region" description="Polar residues" evidence="6">
    <location>
        <begin position="434"/>
        <end position="446"/>
    </location>
</feature>
<dbReference type="InterPro" id="IPR016024">
    <property type="entry name" value="ARM-type_fold"/>
</dbReference>
<evidence type="ECO:0000256" key="6">
    <source>
        <dbReference type="SAM" id="MobiDB-lite"/>
    </source>
</evidence>
<proteinExistence type="inferred from homology"/>
<gene>
    <name evidence="7" type="ORF">CA7LBN_001766</name>
</gene>
<sequence length="1228" mass="137968">MSFFRTYNNLLKIHPYKTNMVSTGLFFGAGDCLAQLMFPHHIDDDVNKPTTFHIDRTVRAMIYGSFIFAPLSVKWHRLTLPYIKSPFLSTARRARITHTHTDIHDNLFRLTLDALLMPGLVWIPLYNTAMSALALHSDPLSVAADKLRNNWWNVLRASWTVWTPLQLVNLFFVPVHLRIVLANVWSIGWNCFLSFVHNTKGHGKGSGKLMEELVDIETADEEQTMIMLFKLYNRMLTQRPYATNALTTAFLFGTGDFLAQKVSASPQYDYPRTARAVFYGGVIFAPLGDQWYKFLARIVVGRTNVAQTAARVAVDQGVFAPFIGIPLYYSAISALEGKNWEQTRTKLEKNWWPTLYTNWSVWPVFQAVNFAFVPVSYRLMAVNVVSIGWNCYMSMKNAGEDPTKLPKHIIAYIAPGDPAAFPIPSFHIFKSPRPATSPTETPTTKDSLPKMMKGFKNRLTRSKNQSSRKNDKKDKDKSDASSSSASFKDNLSRKSSSSSLSGTTSNTNNHRSNSSSSSINSAGSASPKKEASPVSDAASGTKSPSEQPGANKVNPAAVEQFGATGTTSGSANAAGSFASASSPAGVASPSTPPPVSTAQQGSDSPKIVINEPVQTSLASTTPITPTPSSPIAGNSAYGGSVAGIPHDNRLASHSHQSSHPGALNPNISSPNRESFDIDLIVTPKRHSSSRFEPTTSDRREIVKLPNFDEVAPEEQISLFIQKVDQCNIIFDFSDPTHDIRGKEIKRITLQELIQFIVSNRFNYTDEMYKHVIDMFKKNLFRPIPPPVNPVGEIYDPDEDEPVSELAWPHMQSVYEFFLRFVESADFHHQVAKQYIDHDFILRILELFDSEDPRERDCLKTTLHRIYGKFLSLRSFIRKSINNVFLQFVYETERFNGIGELLEILGSIINGFALPLKEEHKIFLIKVLMPLHKVKSLSLYHPQLAYCIVQFLEKDPTLTEDVIMGLLKYWPKINSPKEVMFLNEIEDIFEVMEANEFVKIQIPLFAQLSKCISSSHFQVSEKVLCFWQNDYFLTLVSENAEVVLPIIFSALYELCNATQPGSANGQLQQKLLENPNALTDANGNLVDNGLMLNDSYENNGHGHPREGGNLEESQMINDMTDEEYYDSFSTPQQNMEMEEYGGIPPHNSATSNWNKSIHQLAFSALKVFMDHNPILYDHCTMLYHQSLEESKAREESRKEGWRRIEEYVKMCKQNGQLPGQGKDSQVNAR</sequence>
<dbReference type="Gene3D" id="1.25.10.10">
    <property type="entry name" value="Leucine-rich Repeat Variant"/>
    <property type="match status" value="1"/>
</dbReference>
<feature type="compositionally biased region" description="Basic and acidic residues" evidence="6">
    <location>
        <begin position="468"/>
        <end position="479"/>
    </location>
</feature>
<feature type="compositionally biased region" description="Polar residues" evidence="6">
    <location>
        <begin position="651"/>
        <end position="671"/>
    </location>
</feature>
<dbReference type="GO" id="GO:0007165">
    <property type="term" value="P:signal transduction"/>
    <property type="evidence" value="ECO:0007669"/>
    <property type="project" value="InterPro"/>
</dbReference>
<feature type="compositionally biased region" description="Low complexity" evidence="6">
    <location>
        <begin position="480"/>
        <end position="526"/>
    </location>
</feature>
<keyword evidence="3" id="KW-0812">Transmembrane</keyword>
<dbReference type="GO" id="GO:0016020">
    <property type="term" value="C:membrane"/>
    <property type="evidence" value="ECO:0007669"/>
    <property type="project" value="UniProtKB-SubCell"/>
</dbReference>
<dbReference type="InterPro" id="IPR002554">
    <property type="entry name" value="PP2A_B56"/>
</dbReference>
<comment type="similarity">
    <text evidence="2">Belongs to the peroxisomal membrane protein PXMP2/4 family.</text>
</comment>
<keyword evidence="5" id="KW-0472">Membrane</keyword>
<dbReference type="Pfam" id="PF04117">
    <property type="entry name" value="Mpv17_PMP22"/>
    <property type="match status" value="2"/>
</dbReference>
<dbReference type="EMBL" id="CP076750">
    <property type="protein sequence ID" value="QWW22965.1"/>
    <property type="molecule type" value="Genomic_DNA"/>
</dbReference>
<evidence type="ECO:0000256" key="5">
    <source>
        <dbReference type="ARBA" id="ARBA00023136"/>
    </source>
</evidence>
<dbReference type="PANTHER" id="PTHR10257:SF3">
    <property type="entry name" value="SERINE_THREONINE-PROTEIN PHOSPHATASE 2A 56 KDA REGULATORY SUBUNIT GAMMA ISOFORM"/>
    <property type="match status" value="1"/>
</dbReference>
<evidence type="ECO:0000256" key="1">
    <source>
        <dbReference type="ARBA" id="ARBA00004141"/>
    </source>
</evidence>
<organism evidence="7">
    <name type="scientific">Candidozyma auris</name>
    <name type="common">Yeast</name>
    <name type="synonym">Candida auris</name>
    <dbReference type="NCBI Taxonomy" id="498019"/>
    <lineage>
        <taxon>Eukaryota</taxon>
        <taxon>Fungi</taxon>
        <taxon>Dikarya</taxon>
        <taxon>Ascomycota</taxon>
        <taxon>Saccharomycotina</taxon>
        <taxon>Pichiomycetes</taxon>
        <taxon>Metschnikowiaceae</taxon>
        <taxon>Candidozyma</taxon>
    </lineage>
</organism>
<dbReference type="FunFam" id="1.25.10.10:FF:000372">
    <property type="entry name" value="Serine/threonine protein phosphatase 2A regulatory subunit"/>
    <property type="match status" value="1"/>
</dbReference>
<evidence type="ECO:0000313" key="7">
    <source>
        <dbReference type="EMBL" id="QWW22965.1"/>
    </source>
</evidence>
<protein>
    <submittedName>
        <fullName evidence="7">Uncharacterized protein</fullName>
    </submittedName>
</protein>
<feature type="compositionally biased region" description="Low complexity" evidence="6">
    <location>
        <begin position="561"/>
        <end position="589"/>
    </location>
</feature>
<name>A0A8F3AGD9_CANAR</name>
<evidence type="ECO:0000256" key="3">
    <source>
        <dbReference type="ARBA" id="ARBA00022692"/>
    </source>
</evidence>
<dbReference type="AlphaFoldDB" id="A0A8F3AGD9"/>
<feature type="region of interest" description="Disordered" evidence="6">
    <location>
        <begin position="618"/>
        <end position="671"/>
    </location>
</feature>
<dbReference type="GO" id="GO:0019888">
    <property type="term" value="F:protein phosphatase regulator activity"/>
    <property type="evidence" value="ECO:0007669"/>
    <property type="project" value="InterPro"/>
</dbReference>
<dbReference type="InterPro" id="IPR007248">
    <property type="entry name" value="Mpv17_PMP22"/>
</dbReference>
<dbReference type="Pfam" id="PF01603">
    <property type="entry name" value="B56"/>
    <property type="match status" value="2"/>
</dbReference>
<evidence type="ECO:0000256" key="2">
    <source>
        <dbReference type="ARBA" id="ARBA00006824"/>
    </source>
</evidence>
<dbReference type="Proteomes" id="UP000825438">
    <property type="component" value="Chromosome II"/>
</dbReference>
<dbReference type="PANTHER" id="PTHR10257">
    <property type="entry name" value="SERINE/THREONINE PROTEIN PHOSPHATASE 2A PP2A REGULATORY SUBUNIT B"/>
    <property type="match status" value="1"/>
</dbReference>
<comment type="subcellular location">
    <subcellularLocation>
        <location evidence="1">Membrane</location>
        <topology evidence="1">Multi-pass membrane protein</topology>
    </subcellularLocation>
</comment>
<dbReference type="InterPro" id="IPR011989">
    <property type="entry name" value="ARM-like"/>
</dbReference>
<feature type="region of interest" description="Disordered" evidence="6">
    <location>
        <begin position="430"/>
        <end position="605"/>
    </location>
</feature>
<dbReference type="SUPFAM" id="SSF48371">
    <property type="entry name" value="ARM repeat"/>
    <property type="match status" value="1"/>
</dbReference>